<evidence type="ECO:0000313" key="1">
    <source>
        <dbReference type="EMBL" id="KAI3909709.1"/>
    </source>
</evidence>
<reference evidence="1" key="1">
    <citation type="submission" date="2022-04" db="EMBL/GenBank/DDBJ databases">
        <title>A functionally conserved STORR gene fusion in Papaver species that diverged 16.8 million years ago.</title>
        <authorList>
            <person name="Catania T."/>
        </authorList>
    </citation>
    <scope>NUCLEOTIDE SEQUENCE</scope>
    <source>
        <strain evidence="1">S-188037</strain>
    </source>
</reference>
<dbReference type="EMBL" id="JAJJMB010010315">
    <property type="protein sequence ID" value="KAI3909709.1"/>
    <property type="molecule type" value="Genomic_DNA"/>
</dbReference>
<sequence>MIYEGGTNYNLDLNLGMSTPSSADGRCGSNMIGYPPFGTHDAKRARMDNPVAATLGYEGGTIGKRVGVELPSLA</sequence>
<organism evidence="1 2">
    <name type="scientific">Papaver atlanticum</name>
    <dbReference type="NCBI Taxonomy" id="357466"/>
    <lineage>
        <taxon>Eukaryota</taxon>
        <taxon>Viridiplantae</taxon>
        <taxon>Streptophyta</taxon>
        <taxon>Embryophyta</taxon>
        <taxon>Tracheophyta</taxon>
        <taxon>Spermatophyta</taxon>
        <taxon>Magnoliopsida</taxon>
        <taxon>Ranunculales</taxon>
        <taxon>Papaveraceae</taxon>
        <taxon>Papaveroideae</taxon>
        <taxon>Papaver</taxon>
    </lineage>
</organism>
<accession>A0AAD4SLB3</accession>
<comment type="caution">
    <text evidence="1">The sequence shown here is derived from an EMBL/GenBank/DDBJ whole genome shotgun (WGS) entry which is preliminary data.</text>
</comment>
<keyword evidence="2" id="KW-1185">Reference proteome</keyword>
<evidence type="ECO:0000313" key="2">
    <source>
        <dbReference type="Proteomes" id="UP001202328"/>
    </source>
</evidence>
<proteinExistence type="predicted"/>
<gene>
    <name evidence="1" type="ORF">MKW98_014126</name>
</gene>
<dbReference type="AlphaFoldDB" id="A0AAD4SLB3"/>
<name>A0AAD4SLB3_9MAGN</name>
<protein>
    <submittedName>
        <fullName evidence="1">Uncharacterized protein</fullName>
    </submittedName>
</protein>
<dbReference type="Proteomes" id="UP001202328">
    <property type="component" value="Unassembled WGS sequence"/>
</dbReference>